<evidence type="ECO:0000313" key="3">
    <source>
        <dbReference type="Proteomes" id="UP001162483"/>
    </source>
</evidence>
<feature type="region of interest" description="Disordered" evidence="1">
    <location>
        <begin position="39"/>
        <end position="96"/>
    </location>
</feature>
<gene>
    <name evidence="2" type="ORF">SPARVUS_LOCUS12130070</name>
</gene>
<feature type="non-terminal residue" evidence="2">
    <location>
        <position position="1"/>
    </location>
</feature>
<evidence type="ECO:0000256" key="1">
    <source>
        <dbReference type="SAM" id="MobiDB-lite"/>
    </source>
</evidence>
<keyword evidence="3" id="KW-1185">Reference proteome</keyword>
<sequence length="96" mass="10212">QGSEQGVSRAVDRVSSLYGSLQRPLKCKAVNRGLLGGVKSQQGSIQGSAEPRIRASRAEDRGHCWQGTEHSSFSHPCTVHSLGTGIRSPPPHTAHS</sequence>
<proteinExistence type="predicted"/>
<dbReference type="EMBL" id="CATNWA010016966">
    <property type="protein sequence ID" value="CAI9596823.1"/>
    <property type="molecule type" value="Genomic_DNA"/>
</dbReference>
<comment type="caution">
    <text evidence="2">The sequence shown here is derived from an EMBL/GenBank/DDBJ whole genome shotgun (WGS) entry which is preliminary data.</text>
</comment>
<reference evidence="2" key="1">
    <citation type="submission" date="2023-05" db="EMBL/GenBank/DDBJ databases">
        <authorList>
            <person name="Stuckert A."/>
        </authorList>
    </citation>
    <scope>NUCLEOTIDE SEQUENCE</scope>
</reference>
<dbReference type="Proteomes" id="UP001162483">
    <property type="component" value="Unassembled WGS sequence"/>
</dbReference>
<accession>A0ABN9FN39</accession>
<feature type="compositionally biased region" description="Basic and acidic residues" evidence="1">
    <location>
        <begin position="51"/>
        <end position="63"/>
    </location>
</feature>
<name>A0ABN9FN39_9NEOB</name>
<evidence type="ECO:0000313" key="2">
    <source>
        <dbReference type="EMBL" id="CAI9596823.1"/>
    </source>
</evidence>
<organism evidence="2 3">
    <name type="scientific">Staurois parvus</name>
    <dbReference type="NCBI Taxonomy" id="386267"/>
    <lineage>
        <taxon>Eukaryota</taxon>
        <taxon>Metazoa</taxon>
        <taxon>Chordata</taxon>
        <taxon>Craniata</taxon>
        <taxon>Vertebrata</taxon>
        <taxon>Euteleostomi</taxon>
        <taxon>Amphibia</taxon>
        <taxon>Batrachia</taxon>
        <taxon>Anura</taxon>
        <taxon>Neobatrachia</taxon>
        <taxon>Ranoidea</taxon>
        <taxon>Ranidae</taxon>
        <taxon>Staurois</taxon>
    </lineage>
</organism>
<protein>
    <submittedName>
        <fullName evidence="2">Uncharacterized protein</fullName>
    </submittedName>
</protein>